<dbReference type="InterPro" id="IPR011761">
    <property type="entry name" value="ATP-grasp"/>
</dbReference>
<keyword evidence="1" id="KW-0436">Ligase</keyword>
<organism evidence="6 7">
    <name type="scientific">Candidatus Desulfatibia vada</name>
    <dbReference type="NCBI Taxonomy" id="2841696"/>
    <lineage>
        <taxon>Bacteria</taxon>
        <taxon>Pseudomonadati</taxon>
        <taxon>Thermodesulfobacteriota</taxon>
        <taxon>Desulfobacteria</taxon>
        <taxon>Desulfobacterales</taxon>
        <taxon>Desulfobacterales incertae sedis</taxon>
        <taxon>Candidatus Desulfatibia</taxon>
    </lineage>
</organism>
<dbReference type="GO" id="GO:0004637">
    <property type="term" value="F:phosphoribosylamine-glycine ligase activity"/>
    <property type="evidence" value="ECO:0007669"/>
    <property type="project" value="InterPro"/>
</dbReference>
<accession>A0A8J6TLB5</accession>
<dbReference type="PROSITE" id="PS50975">
    <property type="entry name" value="ATP_GRASP"/>
    <property type="match status" value="1"/>
</dbReference>
<dbReference type="EMBL" id="JACNIG010000268">
    <property type="protein sequence ID" value="MBC8433084.1"/>
    <property type="molecule type" value="Genomic_DNA"/>
</dbReference>
<sequence>MTYKIGFAGTDGRTLLSALVTSTATSTTHGDDFKGVVIRGMPAMPAFASLMQWPVEFIPTEDNSKAGYAAAMIEALKNGAIDCIVPMPEDLLLEGLVDELAAAGFHDRIVGFTSENAFIEGGKIACKQLCRDYQIPVADKWYAVDARDYGAVLQKSLSLIDAYGGAVLKFPYSAGGKGARIILNAWEVKEVYDTLIKDYKKNYKKLFGNKREWPLLIESRMSGVEISFNILIDKNGNFQILPTSMDYPERFPGPASKDNPITGGMGSISPHPMETPALFAMVAADIVKPFIKALKDKNTLRPCLVYPGCYLSFDHNMAPTRIRVCEINIRPPEPEWQPIIRRVRNLGALFKATIDGNLNEVVPEIRSEQISICTALVTGPGGPQGQKGYPWSCTKGEPVEIDFNYLKKKNVQVIPSAMTYSAEDNVFKSDGTRVLYCNVNAAVKEGQSRAQVAEKLRRKVLAAYENNKIRVIPRENPEGNRLDLRSDIGTHFNITADLLPTT</sequence>
<evidence type="ECO:0000313" key="6">
    <source>
        <dbReference type="EMBL" id="MBC8433084.1"/>
    </source>
</evidence>
<keyword evidence="3 4" id="KW-0067">ATP-binding</keyword>
<reference evidence="6 7" key="1">
    <citation type="submission" date="2020-08" db="EMBL/GenBank/DDBJ databases">
        <title>Bridging the membrane lipid divide: bacteria of the FCB group superphylum have the potential to synthesize archaeal ether lipids.</title>
        <authorList>
            <person name="Villanueva L."/>
            <person name="Von Meijenfeldt F.A.B."/>
            <person name="Westbye A.B."/>
            <person name="Yadav S."/>
            <person name="Hopmans E.C."/>
            <person name="Dutilh B.E."/>
            <person name="Sinninghe Damste J.S."/>
        </authorList>
    </citation>
    <scope>NUCLEOTIDE SEQUENCE [LARGE SCALE GENOMIC DNA]</scope>
    <source>
        <strain evidence="6">NIOZ-UU17</strain>
    </source>
</reference>
<dbReference type="AlphaFoldDB" id="A0A8J6TLB5"/>
<protein>
    <recommendedName>
        <fullName evidence="5">ATP-grasp domain-containing protein</fullName>
    </recommendedName>
</protein>
<dbReference type="InterPro" id="IPR000115">
    <property type="entry name" value="PRibGlycinamide_synth"/>
</dbReference>
<evidence type="ECO:0000256" key="4">
    <source>
        <dbReference type="PROSITE-ProRule" id="PRU00409"/>
    </source>
</evidence>
<name>A0A8J6TLB5_9BACT</name>
<feature type="domain" description="ATP-grasp" evidence="5">
    <location>
        <begin position="127"/>
        <end position="359"/>
    </location>
</feature>
<evidence type="ECO:0000259" key="5">
    <source>
        <dbReference type="PROSITE" id="PS50975"/>
    </source>
</evidence>
<dbReference type="SMART" id="SM01209">
    <property type="entry name" value="GARS_A"/>
    <property type="match status" value="1"/>
</dbReference>
<evidence type="ECO:0000256" key="1">
    <source>
        <dbReference type="ARBA" id="ARBA00022598"/>
    </source>
</evidence>
<gene>
    <name evidence="6" type="ORF">H8D96_14325</name>
</gene>
<dbReference type="PANTHER" id="PTHR43472:SF1">
    <property type="entry name" value="PHOSPHORIBOSYLAMINE--GLYCINE LIGASE, CHLOROPLASTIC"/>
    <property type="match status" value="1"/>
</dbReference>
<dbReference type="GO" id="GO:0046872">
    <property type="term" value="F:metal ion binding"/>
    <property type="evidence" value="ECO:0007669"/>
    <property type="project" value="InterPro"/>
</dbReference>
<dbReference type="Proteomes" id="UP000605201">
    <property type="component" value="Unassembled WGS sequence"/>
</dbReference>
<keyword evidence="2 4" id="KW-0547">Nucleotide-binding</keyword>
<proteinExistence type="predicted"/>
<dbReference type="GO" id="GO:0009113">
    <property type="term" value="P:purine nucleobase biosynthetic process"/>
    <property type="evidence" value="ECO:0007669"/>
    <property type="project" value="InterPro"/>
</dbReference>
<evidence type="ECO:0000256" key="3">
    <source>
        <dbReference type="ARBA" id="ARBA00022840"/>
    </source>
</evidence>
<dbReference type="InterPro" id="IPR020561">
    <property type="entry name" value="PRibGlycinamid_synth_ATP-grasp"/>
</dbReference>
<evidence type="ECO:0000313" key="7">
    <source>
        <dbReference type="Proteomes" id="UP000605201"/>
    </source>
</evidence>
<dbReference type="GO" id="GO:0005524">
    <property type="term" value="F:ATP binding"/>
    <property type="evidence" value="ECO:0007669"/>
    <property type="project" value="UniProtKB-UniRule"/>
</dbReference>
<dbReference type="Gene3D" id="3.30.470.20">
    <property type="entry name" value="ATP-grasp fold, B domain"/>
    <property type="match status" value="1"/>
</dbReference>
<dbReference type="SUPFAM" id="SSF56059">
    <property type="entry name" value="Glutathione synthetase ATP-binding domain-like"/>
    <property type="match status" value="1"/>
</dbReference>
<evidence type="ECO:0000256" key="2">
    <source>
        <dbReference type="ARBA" id="ARBA00022741"/>
    </source>
</evidence>
<dbReference type="PANTHER" id="PTHR43472">
    <property type="entry name" value="PHOSPHORIBOSYLAMINE--GLYCINE LIGASE"/>
    <property type="match status" value="1"/>
</dbReference>
<dbReference type="Pfam" id="PF01071">
    <property type="entry name" value="GARS_A"/>
    <property type="match status" value="1"/>
</dbReference>
<comment type="caution">
    <text evidence="6">The sequence shown here is derived from an EMBL/GenBank/DDBJ whole genome shotgun (WGS) entry which is preliminary data.</text>
</comment>